<dbReference type="EMBL" id="FOAZ01000009">
    <property type="protein sequence ID" value="SEL53068.1"/>
    <property type="molecule type" value="Genomic_DNA"/>
</dbReference>
<protein>
    <submittedName>
        <fullName evidence="1">Uncharacterized protein</fullName>
    </submittedName>
</protein>
<evidence type="ECO:0000313" key="1">
    <source>
        <dbReference type="EMBL" id="SEL53068.1"/>
    </source>
</evidence>
<dbReference type="AlphaFoldDB" id="A0A1H7QZA3"/>
<organism evidence="1 2">
    <name type="scientific">Streptacidiphilus jiangxiensis</name>
    <dbReference type="NCBI Taxonomy" id="235985"/>
    <lineage>
        <taxon>Bacteria</taxon>
        <taxon>Bacillati</taxon>
        <taxon>Actinomycetota</taxon>
        <taxon>Actinomycetes</taxon>
        <taxon>Kitasatosporales</taxon>
        <taxon>Streptomycetaceae</taxon>
        <taxon>Streptacidiphilus</taxon>
    </lineage>
</organism>
<reference evidence="2" key="1">
    <citation type="submission" date="2016-10" db="EMBL/GenBank/DDBJ databases">
        <authorList>
            <person name="Varghese N."/>
        </authorList>
    </citation>
    <scope>NUCLEOTIDE SEQUENCE [LARGE SCALE GENOMIC DNA]</scope>
    <source>
        <strain evidence="2">DSM 45096 / BCRC 16803 / CGMCC 4.1857 / CIP 109030 / JCM 12277 / KCTC 19219 / NBRC 100920 / 33214</strain>
    </source>
</reference>
<keyword evidence="2" id="KW-1185">Reference proteome</keyword>
<accession>A0A1H7QZA3</accession>
<dbReference type="Proteomes" id="UP000183015">
    <property type="component" value="Unassembled WGS sequence"/>
</dbReference>
<sequence>MSAVQRAELERFCLANRIRLQSRPNVWGDLLEPFLDTEFTPERRTVTQARLSQVGLDEDAVAGIRAKVAPLMVAYNAMHWDWCDLGLADLMDAATAPWIPEDRQIKPAERSAFCTWAMKIADLGHSHDRP</sequence>
<proteinExistence type="predicted"/>
<gene>
    <name evidence="1" type="ORF">SAMN05414137_109286</name>
</gene>
<name>A0A1H7QZA3_STRJI</name>
<evidence type="ECO:0000313" key="2">
    <source>
        <dbReference type="Proteomes" id="UP000183015"/>
    </source>
</evidence>